<dbReference type="Proteomes" id="UP000095767">
    <property type="component" value="Unassembled WGS sequence"/>
</dbReference>
<dbReference type="AlphaFoldDB" id="A0A1E5VHM0"/>
<proteinExistence type="predicted"/>
<comment type="caution">
    <text evidence="1">The sequence shown here is derived from an EMBL/GenBank/DDBJ whole genome shotgun (WGS) entry which is preliminary data.</text>
</comment>
<organism evidence="1 2">
    <name type="scientific">Dichanthelium oligosanthes</name>
    <dbReference type="NCBI Taxonomy" id="888268"/>
    <lineage>
        <taxon>Eukaryota</taxon>
        <taxon>Viridiplantae</taxon>
        <taxon>Streptophyta</taxon>
        <taxon>Embryophyta</taxon>
        <taxon>Tracheophyta</taxon>
        <taxon>Spermatophyta</taxon>
        <taxon>Magnoliopsida</taxon>
        <taxon>Liliopsida</taxon>
        <taxon>Poales</taxon>
        <taxon>Poaceae</taxon>
        <taxon>PACMAD clade</taxon>
        <taxon>Panicoideae</taxon>
        <taxon>Panicodae</taxon>
        <taxon>Paniceae</taxon>
        <taxon>Dichantheliinae</taxon>
        <taxon>Dichanthelium</taxon>
    </lineage>
</organism>
<keyword evidence="2" id="KW-1185">Reference proteome</keyword>
<dbReference type="EMBL" id="LWDX02039316">
    <property type="protein sequence ID" value="OEL24612.1"/>
    <property type="molecule type" value="Genomic_DNA"/>
</dbReference>
<evidence type="ECO:0000313" key="1">
    <source>
        <dbReference type="EMBL" id="OEL24612.1"/>
    </source>
</evidence>
<gene>
    <name evidence="1" type="ORF">BAE44_0014369</name>
</gene>
<sequence>LIPPQAPVTRNACAIFLQTLAPSPSPSPSPPTSKAPRLRARLNLSISMHPRVEKLSPGPYYI</sequence>
<feature type="non-terminal residue" evidence="1">
    <location>
        <position position="1"/>
    </location>
</feature>
<reference evidence="1 2" key="1">
    <citation type="submission" date="2016-09" db="EMBL/GenBank/DDBJ databases">
        <title>The draft genome of Dichanthelium oligosanthes: A C3 panicoid grass species.</title>
        <authorList>
            <person name="Studer A.J."/>
            <person name="Schnable J.C."/>
            <person name="Brutnell T.P."/>
        </authorList>
    </citation>
    <scope>NUCLEOTIDE SEQUENCE [LARGE SCALE GENOMIC DNA]</scope>
    <source>
        <strain evidence="2">cv. Kellogg 1175</strain>
        <tissue evidence="1">Leaf</tissue>
    </source>
</reference>
<evidence type="ECO:0000313" key="2">
    <source>
        <dbReference type="Proteomes" id="UP000095767"/>
    </source>
</evidence>
<name>A0A1E5VHM0_9POAL</name>
<accession>A0A1E5VHM0</accession>
<protein>
    <submittedName>
        <fullName evidence="1">Uncharacterized protein</fullName>
    </submittedName>
</protein>